<proteinExistence type="predicted"/>
<gene>
    <name evidence="4" type="ORF">RFI_31486</name>
</gene>
<name>X6LX56_RETFI</name>
<dbReference type="OrthoDB" id="5273213at2759"/>
<feature type="region of interest" description="Disordered" evidence="1">
    <location>
        <begin position="368"/>
        <end position="396"/>
    </location>
</feature>
<dbReference type="Proteomes" id="UP000023152">
    <property type="component" value="Unassembled WGS sequence"/>
</dbReference>
<feature type="transmembrane region" description="Helical" evidence="2">
    <location>
        <begin position="67"/>
        <end position="89"/>
    </location>
</feature>
<dbReference type="InterPro" id="IPR036859">
    <property type="entry name" value="CAP-Gly_dom_sf"/>
</dbReference>
<keyword evidence="2" id="KW-1133">Transmembrane helix</keyword>
<sequence>MFAYIRTVQKNRALKHTEDRLKMLKDEEFSSLFLSQFKKKKKKKGGLFLSVLLEYKHLNSNRQINKYNLFICDHICICICICMYTNMLVRIHNTLNANISLFVCLLATKNVTEVIKFGFFGRKQERVLKLTRNGIENIEIMRGGVAKVTSFHSWENVKNSYLTDHETIQINYKDRKKDRIYKGHEVAAINDAIQLRLNVLKQSKTTAQREDFSMKFHRSLLQKQILSARTFEIDDTVRLTRNRVGIIRWIGEVDFAPSKHYGVELTEGEGDCDGSVNGKRYFTTLGSETANAAIVPESQIIRKVVPSNASNQLNSAFRITVMKNKCNTRNSILSPMSGAPRRQLSSSMRSSIALPATSSLHLECKDDVDEDEGQMQSSAKNADVETERGEEEEEDKIFGEIKTSILRNDTVEGRSRNNFMNKWNKYAKSEKILSTVREFMNALKEFILEKKGPEFRQRLLNKLKKLSPNLQPQSDDFADVDLTLMSQINDAVNSLVESAIEQTVLQSKIGELTRVFFFLGYYKHLKAICEEMTKDETRVLKAKLVKLIKEDQMYELSLFRDSLLPSEKLTTLVNTARTIYETHELDLKQKEMLTNTPRGDDSFITGDDLLPVWFCIFPVPFLFLLCPFSLLFCLFLYRDFV</sequence>
<feature type="domain" description="CAP-Gly" evidence="3">
    <location>
        <begin position="251"/>
        <end position="296"/>
    </location>
</feature>
<dbReference type="Pfam" id="PF01302">
    <property type="entry name" value="CAP_GLY"/>
    <property type="match status" value="1"/>
</dbReference>
<evidence type="ECO:0000313" key="4">
    <source>
        <dbReference type="EMBL" id="ETO05911.1"/>
    </source>
</evidence>
<keyword evidence="2" id="KW-0472">Membrane</keyword>
<evidence type="ECO:0000259" key="3">
    <source>
        <dbReference type="PROSITE" id="PS50245"/>
    </source>
</evidence>
<organism evidence="4 5">
    <name type="scientific">Reticulomyxa filosa</name>
    <dbReference type="NCBI Taxonomy" id="46433"/>
    <lineage>
        <taxon>Eukaryota</taxon>
        <taxon>Sar</taxon>
        <taxon>Rhizaria</taxon>
        <taxon>Retaria</taxon>
        <taxon>Foraminifera</taxon>
        <taxon>Monothalamids</taxon>
        <taxon>Reticulomyxidae</taxon>
        <taxon>Reticulomyxa</taxon>
    </lineage>
</organism>
<evidence type="ECO:0000256" key="1">
    <source>
        <dbReference type="SAM" id="MobiDB-lite"/>
    </source>
</evidence>
<comment type="caution">
    <text evidence="4">The sequence shown here is derived from an EMBL/GenBank/DDBJ whole genome shotgun (WGS) entry which is preliminary data.</text>
</comment>
<dbReference type="EMBL" id="ASPP01027665">
    <property type="protein sequence ID" value="ETO05911.1"/>
    <property type="molecule type" value="Genomic_DNA"/>
</dbReference>
<keyword evidence="2" id="KW-0812">Transmembrane</keyword>
<dbReference type="Gene3D" id="2.30.30.190">
    <property type="entry name" value="CAP Gly-rich-like domain"/>
    <property type="match status" value="1"/>
</dbReference>
<dbReference type="AlphaFoldDB" id="X6LX56"/>
<keyword evidence="5" id="KW-1185">Reference proteome</keyword>
<dbReference type="SMART" id="SM01052">
    <property type="entry name" value="CAP_GLY"/>
    <property type="match status" value="1"/>
</dbReference>
<protein>
    <recommendedName>
        <fullName evidence="3">CAP-Gly domain-containing protein</fullName>
    </recommendedName>
</protein>
<dbReference type="PROSITE" id="PS50245">
    <property type="entry name" value="CAP_GLY_2"/>
    <property type="match status" value="1"/>
</dbReference>
<accession>X6LX56</accession>
<dbReference type="InterPro" id="IPR000938">
    <property type="entry name" value="CAP-Gly_domain"/>
</dbReference>
<evidence type="ECO:0000256" key="2">
    <source>
        <dbReference type="SAM" id="Phobius"/>
    </source>
</evidence>
<dbReference type="SUPFAM" id="SSF74924">
    <property type="entry name" value="Cap-Gly domain"/>
    <property type="match status" value="1"/>
</dbReference>
<feature type="transmembrane region" description="Helical" evidence="2">
    <location>
        <begin position="610"/>
        <end position="637"/>
    </location>
</feature>
<reference evidence="4 5" key="1">
    <citation type="journal article" date="2013" name="Curr. Biol.">
        <title>The Genome of the Foraminiferan Reticulomyxa filosa.</title>
        <authorList>
            <person name="Glockner G."/>
            <person name="Hulsmann N."/>
            <person name="Schleicher M."/>
            <person name="Noegel A.A."/>
            <person name="Eichinger L."/>
            <person name="Gallinger C."/>
            <person name="Pawlowski J."/>
            <person name="Sierra R."/>
            <person name="Euteneuer U."/>
            <person name="Pillet L."/>
            <person name="Moustafa A."/>
            <person name="Platzer M."/>
            <person name="Groth M."/>
            <person name="Szafranski K."/>
            <person name="Schliwa M."/>
        </authorList>
    </citation>
    <scope>NUCLEOTIDE SEQUENCE [LARGE SCALE GENOMIC DNA]</scope>
</reference>
<evidence type="ECO:0000313" key="5">
    <source>
        <dbReference type="Proteomes" id="UP000023152"/>
    </source>
</evidence>